<dbReference type="InterPro" id="IPR016024">
    <property type="entry name" value="ARM-type_fold"/>
</dbReference>
<dbReference type="SUPFAM" id="SSF48371">
    <property type="entry name" value="ARM repeat"/>
    <property type="match status" value="1"/>
</dbReference>
<evidence type="ECO:0000313" key="2">
    <source>
        <dbReference type="Proteomes" id="UP000509346"/>
    </source>
</evidence>
<evidence type="ECO:0000313" key="1">
    <source>
        <dbReference type="EMBL" id="QLH83027.1"/>
    </source>
</evidence>
<keyword evidence="2" id="KW-1185">Reference proteome</keyword>
<reference evidence="1 2" key="1">
    <citation type="submission" date="2020-07" db="EMBL/GenBank/DDBJ databases">
        <title>Halosimplex litoreum sp. nov. and Halosimplex rubrum sp. nov., isolated from different salt environments.</title>
        <authorList>
            <person name="Cui H."/>
        </authorList>
    </citation>
    <scope>NUCLEOTIDE SEQUENCE [LARGE SCALE GENOMIC DNA]</scope>
    <source>
        <strain evidence="1 2">R2</strain>
    </source>
</reference>
<dbReference type="Pfam" id="PF13646">
    <property type="entry name" value="HEAT_2"/>
    <property type="match status" value="1"/>
</dbReference>
<gene>
    <name evidence="1" type="ORF">HZS54_15950</name>
</gene>
<dbReference type="InterPro" id="IPR011989">
    <property type="entry name" value="ARM-like"/>
</dbReference>
<dbReference type="EMBL" id="CP058909">
    <property type="protein sequence ID" value="QLH83027.1"/>
    <property type="molecule type" value="Genomic_DNA"/>
</dbReference>
<dbReference type="KEGG" id="hpel:HZS54_15950"/>
<dbReference type="Proteomes" id="UP000509346">
    <property type="component" value="Chromosome"/>
</dbReference>
<protein>
    <submittedName>
        <fullName evidence="1">HEAT repeat domain-containing protein</fullName>
    </submittedName>
</protein>
<organism evidence="1 2">
    <name type="scientific">Halosimplex pelagicum</name>
    <dbReference type="NCBI Taxonomy" id="869886"/>
    <lineage>
        <taxon>Archaea</taxon>
        <taxon>Methanobacteriati</taxon>
        <taxon>Methanobacteriota</taxon>
        <taxon>Stenosarchaea group</taxon>
        <taxon>Halobacteria</taxon>
        <taxon>Halobacteriales</taxon>
        <taxon>Haloarculaceae</taxon>
        <taxon>Halosimplex</taxon>
    </lineage>
</organism>
<dbReference type="AlphaFoldDB" id="A0A7D5SWE0"/>
<dbReference type="Gene3D" id="1.25.10.10">
    <property type="entry name" value="Leucine-rich Repeat Variant"/>
    <property type="match status" value="1"/>
</dbReference>
<name>A0A7D5SWE0_9EURY</name>
<proteinExistence type="predicted"/>
<dbReference type="RefSeq" id="WP_179918085.1">
    <property type="nucleotide sequence ID" value="NZ_CP058909.1"/>
</dbReference>
<dbReference type="GeneID" id="56084113"/>
<accession>A0A7D5SWE0</accession>
<sequence length="101" mass="11187">MKREIFDIGIGDFPLHFPRSDGRSQRRTAIHQSQFDVPSEIREALLWLIDHGDDRVAQWAVKALGNAGGGSAIDKLAEISKSPDYSTTIRREAGGILNNNN</sequence>